<keyword evidence="9" id="KW-0472">Membrane</keyword>
<comment type="subcellular location">
    <subcellularLocation>
        <location evidence="1">Cytoplasmic vesicle membrane</location>
        <topology evidence="1">Single-pass type I membrane protein</topology>
    </subcellularLocation>
    <subcellularLocation>
        <location evidence="13">Late endosome membrane</location>
        <topology evidence="13">Single-pass membrane protein</topology>
    </subcellularLocation>
    <subcellularLocation>
        <location evidence="2">Lysosome membrane</location>
        <topology evidence="2">Single-pass membrane protein</topology>
    </subcellularLocation>
</comment>
<evidence type="ECO:0000256" key="14">
    <source>
        <dbReference type="ARBA" id="ARBA00035708"/>
    </source>
</evidence>
<evidence type="ECO:0000313" key="17">
    <source>
        <dbReference type="EMBL" id="ACM08468.1"/>
    </source>
</evidence>
<feature type="region of interest" description="Disordered" evidence="16">
    <location>
        <begin position="1"/>
        <end position="25"/>
    </location>
</feature>
<evidence type="ECO:0000256" key="9">
    <source>
        <dbReference type="ARBA" id="ARBA00023136"/>
    </source>
</evidence>
<evidence type="ECO:0000256" key="15">
    <source>
        <dbReference type="ARBA" id="ARBA00035715"/>
    </source>
</evidence>
<evidence type="ECO:0000256" key="3">
    <source>
        <dbReference type="ARBA" id="ARBA00006655"/>
    </source>
</evidence>
<reference evidence="17" key="3">
    <citation type="submission" date="2010-08" db="EMBL/GenBank/DDBJ databases">
        <authorList>
            <consortium name="cGRASP (B.F. Koop &amp; W.S. Davidson)"/>
        </authorList>
    </citation>
    <scope>NUCLEOTIDE SEQUENCE</scope>
    <source>
        <tissue evidence="17">Spleen</tissue>
    </source>
</reference>
<keyword evidence="5" id="KW-0732">Signal</keyword>
<evidence type="ECO:0000256" key="11">
    <source>
        <dbReference type="ARBA" id="ARBA00023228"/>
    </source>
</evidence>
<evidence type="ECO:0000256" key="10">
    <source>
        <dbReference type="ARBA" id="ARBA00023163"/>
    </source>
</evidence>
<dbReference type="EMBL" id="BT056596">
    <property type="protein sequence ID" value="ACM08468.1"/>
    <property type="molecule type" value="mRNA"/>
</dbReference>
<name>B9ELS1_SALSA</name>
<reference evidence="17" key="1">
    <citation type="submission" date="2009-01" db="EMBL/GenBank/DDBJ databases">
        <authorList>
            <consortium name="cGRASP (B.F. Koop &amp; W.S. Davidson)"/>
            <person name="Leong J."/>
            <person name="von Schalburg K."/>
            <person name="Cooper G."/>
            <person name="Moore R."/>
            <person name="Holt R."/>
            <person name="Davidson W.S."/>
            <person name="Koop B.F."/>
        </authorList>
    </citation>
    <scope>NUCLEOTIDE SEQUENCE</scope>
    <source>
        <tissue evidence="17">Spleen</tissue>
    </source>
</reference>
<dbReference type="InterPro" id="IPR026229">
    <property type="entry name" value="VOPP1"/>
</dbReference>
<keyword evidence="8" id="KW-0805">Transcription regulation</keyword>
<dbReference type="AlphaFoldDB" id="B9ELS1"/>
<dbReference type="KEGG" id="sasa:100286470"/>
<keyword evidence="12" id="KW-0968">Cytoplasmic vesicle</keyword>
<evidence type="ECO:0000256" key="4">
    <source>
        <dbReference type="ARBA" id="ARBA00022692"/>
    </source>
</evidence>
<dbReference type="Bgee" id="ENSSSAG00000065654">
    <property type="expression patterns" value="Expressed in head kidney and 20 other cell types or tissues"/>
</dbReference>
<reference evidence="19" key="4">
    <citation type="submission" date="2025-04" db="UniProtKB">
        <authorList>
            <consortium name="RefSeq"/>
        </authorList>
    </citation>
    <scope>IDENTIFICATION</scope>
</reference>
<evidence type="ECO:0000313" key="18">
    <source>
        <dbReference type="Proteomes" id="UP001652741"/>
    </source>
</evidence>
<dbReference type="PRINTS" id="PR02068">
    <property type="entry name" value="VOPPROTEIN1"/>
</dbReference>
<dbReference type="PaxDb" id="8030-ENSSSAP00000076609"/>
<keyword evidence="4" id="KW-0812">Transmembrane</keyword>
<evidence type="ECO:0000256" key="1">
    <source>
        <dbReference type="ARBA" id="ARBA00004358"/>
    </source>
</evidence>
<protein>
    <recommendedName>
        <fullName evidence="14">WW domain binding protein VOPP1</fullName>
    </recommendedName>
    <alternativeName>
        <fullName evidence="15">Vesicular, overexpressed in cancer, prosurvival protein 1</fullName>
    </alternativeName>
</protein>
<dbReference type="PANTHER" id="PTHR14971">
    <property type="entry name" value="VESICULAR, OVEREXPRESSED IN CANCER, PROSURVIVAL PROTEIN 1"/>
    <property type="match status" value="1"/>
</dbReference>
<dbReference type="Proteomes" id="UP001652741">
    <property type="component" value="Chromosome ssa03"/>
</dbReference>
<gene>
    <name evidence="17" type="primary">ECOP</name>
    <name evidence="19" type="synonym">ecop</name>
</gene>
<proteinExistence type="evidence at transcript level"/>
<dbReference type="PANTHER" id="PTHR14971:SF2">
    <property type="entry name" value="VESICULAR, OVEREXPRESSED IN CANCER, PROSURVIVAL PROTEIN 1"/>
    <property type="match status" value="1"/>
</dbReference>
<organism evidence="17">
    <name type="scientific">Salmo salar</name>
    <name type="common">Atlantic salmon</name>
    <dbReference type="NCBI Taxonomy" id="8030"/>
    <lineage>
        <taxon>Eukaryota</taxon>
        <taxon>Metazoa</taxon>
        <taxon>Chordata</taxon>
        <taxon>Craniata</taxon>
        <taxon>Vertebrata</taxon>
        <taxon>Euteleostomi</taxon>
        <taxon>Actinopterygii</taxon>
        <taxon>Neopterygii</taxon>
        <taxon>Teleostei</taxon>
        <taxon>Protacanthopterygii</taxon>
        <taxon>Salmoniformes</taxon>
        <taxon>Salmonidae</taxon>
        <taxon>Salmoninae</taxon>
        <taxon>Salmo</taxon>
    </lineage>
</organism>
<evidence type="ECO:0000256" key="6">
    <source>
        <dbReference type="ARBA" id="ARBA00022753"/>
    </source>
</evidence>
<reference evidence="17 19" key="2">
    <citation type="journal article" date="2010" name="BMC Genomics">
        <title>Salmo salar and Esox lucius full-length cDNA sequences reveal changes in evolutionary pressures on a post-tetraploidization genome.</title>
        <authorList>
            <person name="Leong J.S."/>
            <person name="Jantzen S.G."/>
            <person name="von Schalburg K.R."/>
            <person name="Cooper G.A."/>
            <person name="Messmer A.M."/>
            <person name="Liao N.Y."/>
            <person name="Munro S."/>
            <person name="Moore R."/>
            <person name="Holt R.A."/>
            <person name="Jones S.J."/>
            <person name="Davidson W.S."/>
            <person name="Koop B.F."/>
        </authorList>
    </citation>
    <scope>NUCLEOTIDE SEQUENCE</scope>
    <source>
        <tissue evidence="17">Spleen</tissue>
    </source>
</reference>
<evidence type="ECO:0000256" key="8">
    <source>
        <dbReference type="ARBA" id="ARBA00023015"/>
    </source>
</evidence>
<evidence type="ECO:0000313" key="19">
    <source>
        <dbReference type="RefSeq" id="NP_001139881.1"/>
    </source>
</evidence>
<evidence type="ECO:0000256" key="5">
    <source>
        <dbReference type="ARBA" id="ARBA00022729"/>
    </source>
</evidence>
<dbReference type="GeneID" id="100286470"/>
<dbReference type="GO" id="GO:0031902">
    <property type="term" value="C:late endosome membrane"/>
    <property type="evidence" value="ECO:0007669"/>
    <property type="project" value="UniProtKB-SubCell"/>
</dbReference>
<comment type="similarity">
    <text evidence="3">Belongs to the VOPP1/ECOP family.</text>
</comment>
<dbReference type="RefSeq" id="NP_001139881.1">
    <property type="nucleotide sequence ID" value="NM_001146409.1"/>
</dbReference>
<evidence type="ECO:0000256" key="13">
    <source>
        <dbReference type="ARBA" id="ARBA00035628"/>
    </source>
</evidence>
<keyword evidence="7" id="KW-1133">Transmembrane helix</keyword>
<evidence type="ECO:0000256" key="7">
    <source>
        <dbReference type="ARBA" id="ARBA00022989"/>
    </source>
</evidence>
<dbReference type="STRING" id="8030.ENSSSAP00000076609"/>
<accession>B9ELS1</accession>
<keyword evidence="18" id="KW-1185">Reference proteome</keyword>
<keyword evidence="11" id="KW-0458">Lysosome</keyword>
<dbReference type="GO" id="GO:0005765">
    <property type="term" value="C:lysosomal membrane"/>
    <property type="evidence" value="ECO:0007669"/>
    <property type="project" value="UniProtKB-SubCell"/>
</dbReference>
<sequence>MTKFDDKICPRRTAAPPSCSSEHSTTRCRSYENCCGTRCCVRALSIQKLWYFWTAACRTMGTQEG</sequence>
<dbReference type="CTD" id="100286470"/>
<evidence type="ECO:0000256" key="16">
    <source>
        <dbReference type="SAM" id="MobiDB-lite"/>
    </source>
</evidence>
<keyword evidence="10" id="KW-0804">Transcription</keyword>
<evidence type="ECO:0000256" key="12">
    <source>
        <dbReference type="ARBA" id="ARBA00023329"/>
    </source>
</evidence>
<evidence type="ECO:0000256" key="2">
    <source>
        <dbReference type="ARBA" id="ARBA00004363"/>
    </source>
</evidence>
<keyword evidence="6" id="KW-0967">Endosome</keyword>